<accession>A0AAN6U8B0</accession>
<evidence type="ECO:0000313" key="2">
    <source>
        <dbReference type="Proteomes" id="UP001302602"/>
    </source>
</evidence>
<dbReference type="AlphaFoldDB" id="A0AAN6U8B0"/>
<organism evidence="1 2">
    <name type="scientific">Parathielavia appendiculata</name>
    <dbReference type="NCBI Taxonomy" id="2587402"/>
    <lineage>
        <taxon>Eukaryota</taxon>
        <taxon>Fungi</taxon>
        <taxon>Dikarya</taxon>
        <taxon>Ascomycota</taxon>
        <taxon>Pezizomycotina</taxon>
        <taxon>Sordariomycetes</taxon>
        <taxon>Sordariomycetidae</taxon>
        <taxon>Sordariales</taxon>
        <taxon>Chaetomiaceae</taxon>
        <taxon>Parathielavia</taxon>
    </lineage>
</organism>
<keyword evidence="2" id="KW-1185">Reference proteome</keyword>
<dbReference type="GeneID" id="87822633"/>
<dbReference type="RefSeq" id="XP_062652069.1">
    <property type="nucleotide sequence ID" value="XM_062785867.1"/>
</dbReference>
<gene>
    <name evidence="1" type="ORF">N657DRAFT_13114</name>
</gene>
<dbReference type="EMBL" id="MU853223">
    <property type="protein sequence ID" value="KAK4128298.1"/>
    <property type="molecule type" value="Genomic_DNA"/>
</dbReference>
<proteinExistence type="predicted"/>
<reference evidence="1" key="2">
    <citation type="submission" date="2023-05" db="EMBL/GenBank/DDBJ databases">
        <authorList>
            <consortium name="Lawrence Berkeley National Laboratory"/>
            <person name="Steindorff A."/>
            <person name="Hensen N."/>
            <person name="Bonometti L."/>
            <person name="Westerberg I."/>
            <person name="Brannstrom I.O."/>
            <person name="Guillou S."/>
            <person name="Cros-Aarteil S."/>
            <person name="Calhoun S."/>
            <person name="Haridas S."/>
            <person name="Kuo A."/>
            <person name="Mondo S."/>
            <person name="Pangilinan J."/>
            <person name="Riley R."/>
            <person name="Labutti K."/>
            <person name="Andreopoulos B."/>
            <person name="Lipzen A."/>
            <person name="Chen C."/>
            <person name="Yanf M."/>
            <person name="Daum C."/>
            <person name="Ng V."/>
            <person name="Clum A."/>
            <person name="Ohm R."/>
            <person name="Martin F."/>
            <person name="Silar P."/>
            <person name="Natvig D."/>
            <person name="Lalanne C."/>
            <person name="Gautier V."/>
            <person name="Ament-Velasquez S.L."/>
            <person name="Kruys A."/>
            <person name="Hutchinson M.I."/>
            <person name="Powell A.J."/>
            <person name="Barry K."/>
            <person name="Miller A.N."/>
            <person name="Grigoriev I.V."/>
            <person name="Debuchy R."/>
            <person name="Gladieux P."/>
            <person name="Thoren M.H."/>
            <person name="Johannesson H."/>
        </authorList>
    </citation>
    <scope>NUCLEOTIDE SEQUENCE</scope>
    <source>
        <strain evidence="1">CBS 731.68</strain>
    </source>
</reference>
<name>A0AAN6U8B0_9PEZI</name>
<protein>
    <submittedName>
        <fullName evidence="1">Uncharacterized protein</fullName>
    </submittedName>
</protein>
<reference evidence="1" key="1">
    <citation type="journal article" date="2023" name="Mol. Phylogenet. Evol.">
        <title>Genome-scale phylogeny and comparative genomics of the fungal order Sordariales.</title>
        <authorList>
            <person name="Hensen N."/>
            <person name="Bonometti L."/>
            <person name="Westerberg I."/>
            <person name="Brannstrom I.O."/>
            <person name="Guillou S."/>
            <person name="Cros-Aarteil S."/>
            <person name="Calhoun S."/>
            <person name="Haridas S."/>
            <person name="Kuo A."/>
            <person name="Mondo S."/>
            <person name="Pangilinan J."/>
            <person name="Riley R."/>
            <person name="LaButti K."/>
            <person name="Andreopoulos B."/>
            <person name="Lipzen A."/>
            <person name="Chen C."/>
            <person name="Yan M."/>
            <person name="Daum C."/>
            <person name="Ng V."/>
            <person name="Clum A."/>
            <person name="Steindorff A."/>
            <person name="Ohm R.A."/>
            <person name="Martin F."/>
            <person name="Silar P."/>
            <person name="Natvig D.O."/>
            <person name="Lalanne C."/>
            <person name="Gautier V."/>
            <person name="Ament-Velasquez S.L."/>
            <person name="Kruys A."/>
            <person name="Hutchinson M.I."/>
            <person name="Powell A.J."/>
            <person name="Barry K."/>
            <person name="Miller A.N."/>
            <person name="Grigoriev I.V."/>
            <person name="Debuchy R."/>
            <person name="Gladieux P."/>
            <person name="Hiltunen Thoren M."/>
            <person name="Johannesson H."/>
        </authorList>
    </citation>
    <scope>NUCLEOTIDE SEQUENCE</scope>
    <source>
        <strain evidence="1">CBS 731.68</strain>
    </source>
</reference>
<comment type="caution">
    <text evidence="1">The sequence shown here is derived from an EMBL/GenBank/DDBJ whole genome shotgun (WGS) entry which is preliminary data.</text>
</comment>
<dbReference type="Proteomes" id="UP001302602">
    <property type="component" value="Unassembled WGS sequence"/>
</dbReference>
<sequence>MRSAQQHLSASAVVSGRLEPCATLCLLVVTIGMSTSIGLESSKGFVLLMATAAKPKPPNRSCSVSLHAFIYDVP</sequence>
<evidence type="ECO:0000313" key="1">
    <source>
        <dbReference type="EMBL" id="KAK4128298.1"/>
    </source>
</evidence>